<accession>A0A956NFC6</accession>
<proteinExistence type="predicted"/>
<reference evidence="1" key="1">
    <citation type="submission" date="2020-04" db="EMBL/GenBank/DDBJ databases">
        <authorList>
            <person name="Zhang T."/>
        </authorList>
    </citation>
    <scope>NUCLEOTIDE SEQUENCE</scope>
    <source>
        <strain evidence="1">HKST-UBA02</strain>
    </source>
</reference>
<dbReference type="Proteomes" id="UP000739538">
    <property type="component" value="Unassembled WGS sequence"/>
</dbReference>
<comment type="caution">
    <text evidence="1">The sequence shown here is derived from an EMBL/GenBank/DDBJ whole genome shotgun (WGS) entry which is preliminary data.</text>
</comment>
<reference evidence="1" key="2">
    <citation type="journal article" date="2021" name="Microbiome">
        <title>Successional dynamics and alternative stable states in a saline activated sludge microbial community over 9 years.</title>
        <authorList>
            <person name="Wang Y."/>
            <person name="Ye J."/>
            <person name="Ju F."/>
            <person name="Liu L."/>
            <person name="Boyd J.A."/>
            <person name="Deng Y."/>
            <person name="Parks D.H."/>
            <person name="Jiang X."/>
            <person name="Yin X."/>
            <person name="Woodcroft B.J."/>
            <person name="Tyson G.W."/>
            <person name="Hugenholtz P."/>
            <person name="Polz M.F."/>
            <person name="Zhang T."/>
        </authorList>
    </citation>
    <scope>NUCLEOTIDE SEQUENCE</scope>
    <source>
        <strain evidence="1">HKST-UBA02</strain>
    </source>
</reference>
<dbReference type="AlphaFoldDB" id="A0A956NFC6"/>
<organism evidence="1 2">
    <name type="scientific">Eiseniibacteriota bacterium</name>
    <dbReference type="NCBI Taxonomy" id="2212470"/>
    <lineage>
        <taxon>Bacteria</taxon>
        <taxon>Candidatus Eiseniibacteriota</taxon>
    </lineage>
</organism>
<gene>
    <name evidence="1" type="ORF">KDA27_11440</name>
</gene>
<evidence type="ECO:0000313" key="1">
    <source>
        <dbReference type="EMBL" id="MCA9756405.1"/>
    </source>
</evidence>
<protein>
    <submittedName>
        <fullName evidence="1">DUF4249 family protein</fullName>
    </submittedName>
</protein>
<evidence type="ECO:0000313" key="2">
    <source>
        <dbReference type="Proteomes" id="UP000739538"/>
    </source>
</evidence>
<dbReference type="PROSITE" id="PS51257">
    <property type="entry name" value="PROKAR_LIPOPROTEIN"/>
    <property type="match status" value="1"/>
</dbReference>
<sequence length="326" mass="36106">MNAQRHLTYLSFGFLATALLGLAGCSTDRDPNELLVPEDVGVLTVDAVLTVSKQFPAIRISRTGAPGDPFNVADVLVQRDIADMRIRNDDSSVIVKYTYDSQSNSGFWVPIASDSRYRVDPETRYELVVKTEAAEVLSATTITPPLLDVDDWVILDDAGEEVIRRFASYDDVNHPDEIYLANEIVYSTGLLEAQFQRPDVPAFEVGIFSLDLGSDYVIDPDFFDEEDFDSLDRETSSPPIESEDGTLRLPWFAIFFEGRYSIKIYAMDQNWYDLARSAPGFGDGGVGFGGQAGDDFERPIFHVEGGIGLFGSTSVDSIGFYVQPRP</sequence>
<name>A0A956NFC6_UNCEI</name>
<dbReference type="EMBL" id="JAGQHS010000052">
    <property type="protein sequence ID" value="MCA9756405.1"/>
    <property type="molecule type" value="Genomic_DNA"/>
</dbReference>